<feature type="region of interest" description="Disordered" evidence="1">
    <location>
        <begin position="834"/>
        <end position="860"/>
    </location>
</feature>
<feature type="region of interest" description="Disordered" evidence="1">
    <location>
        <begin position="914"/>
        <end position="946"/>
    </location>
</feature>
<dbReference type="EMBL" id="BEGY01000109">
    <property type="protein sequence ID" value="GAX83881.1"/>
    <property type="molecule type" value="Genomic_DNA"/>
</dbReference>
<organism evidence="2 3">
    <name type="scientific">Chlamydomonas eustigma</name>
    <dbReference type="NCBI Taxonomy" id="1157962"/>
    <lineage>
        <taxon>Eukaryota</taxon>
        <taxon>Viridiplantae</taxon>
        <taxon>Chlorophyta</taxon>
        <taxon>core chlorophytes</taxon>
        <taxon>Chlorophyceae</taxon>
        <taxon>CS clade</taxon>
        <taxon>Chlamydomonadales</taxon>
        <taxon>Chlamydomonadaceae</taxon>
        <taxon>Chlamydomonas</taxon>
    </lineage>
</organism>
<keyword evidence="3" id="KW-1185">Reference proteome</keyword>
<dbReference type="AlphaFoldDB" id="A0A250XLA3"/>
<dbReference type="OrthoDB" id="531745at2759"/>
<accession>A0A250XLA3</accession>
<comment type="caution">
    <text evidence="2">The sequence shown here is derived from an EMBL/GenBank/DDBJ whole genome shotgun (WGS) entry which is preliminary data.</text>
</comment>
<evidence type="ECO:0000256" key="1">
    <source>
        <dbReference type="SAM" id="MobiDB-lite"/>
    </source>
</evidence>
<sequence>MQRGRQNYQTHWLDNLDANNYLLEESAPGEGAPTHSCGVSLYFIHLLLAHSKAHFPKQKTTASFVTEAIIPLTASRNKCRFYDILQENHKGPPSYYISHAWGASFTGLLEQLLHHLVPTGCLPAKRSYYKGIVEAAKQCEWTGPHVYIWLDFMAVNQHLQTLNSHAPSEITIVREVLEKSCENGVVAVADLELLLLTRTWCLYEIWTCVHDSDVSRLRVIFSPSITSQEVAKYESQCAQLELVSGSESTKPDDKMRIVSELRSSTGLKLMHEVMKDVLLTASRASLRWEGKLREQAIYCIHLLEAGEYGLLLHVLQTVSGIEDGGENLRNIMRLIDEAMGDRTGLIPPEVFLRVLDKAGFASDEAEDIFFEIGGGNDVSKEAFRKWWLKDSGPKSSLTPDALTSESLLKALESYEAILAASGLNDLSSLLSQLRIKKSHSQSLQPGKLLTPPDALGDWMGLADKVSFKLHDKDFKSPIFIMREFLLRNGTFLSLNPLSLKKPVLNEMKEVAIVLVEYLEIFLSLMRMQTNSRFYCEHFASVLKHLKDPKGQAAMRYSNASVGTHTNIVAAKSVTSALHEHEKHKILREMVSLKYGANRPITGPYITEAEISLAGLSSKRSQKGGEATRKSLDAFNGMSQSYLQGAAGGTSGLKAAAGSAGSNIDSNFLRAIRGNTALESDQSVLMRLGPEAEAFALELKAAQDQKASAYKQQGGAGGVAVSHSVRMQDGNPFVKDMAGGVPGADKNMTAMTRMSSKRVPKSLMDFKVSGFDELRSQMQQSGTSVRINPRDLPDFSRLDEVHNASEADEETSPSQRQAPARPPPVTMADLARVASKRVTAQAGSQHRKAAPSNLMSSTPFVDTTPTPSVLTGVMAAAKRRGKLGRVVGGGQYNNNAASSESEYEQDLTVNKLPAAVGGTGVRSNDSPLRHQQGSRLPSRLLTDRSKSQEIPDSTAFTSAAAAENKTTGAIAASTKEHSRFRARAVTDTDGSSNQLSLPKILNALGEGVDRNSHDGVLTLTGEAAAQQLAAARRSTVDTTSSSRLGIRANGLK</sequence>
<dbReference type="Proteomes" id="UP000232323">
    <property type="component" value="Unassembled WGS sequence"/>
</dbReference>
<name>A0A250XLA3_9CHLO</name>
<proteinExistence type="predicted"/>
<evidence type="ECO:0000313" key="2">
    <source>
        <dbReference type="EMBL" id="GAX83881.1"/>
    </source>
</evidence>
<reference evidence="2 3" key="1">
    <citation type="submission" date="2017-08" db="EMBL/GenBank/DDBJ databases">
        <title>Acidophilic green algal genome provides insights into adaptation to an acidic environment.</title>
        <authorList>
            <person name="Hirooka S."/>
            <person name="Hirose Y."/>
            <person name="Kanesaki Y."/>
            <person name="Higuchi S."/>
            <person name="Fujiwara T."/>
            <person name="Onuma R."/>
            <person name="Era A."/>
            <person name="Ohbayashi R."/>
            <person name="Uzuka A."/>
            <person name="Nozaki H."/>
            <person name="Yoshikawa H."/>
            <person name="Miyagishima S.Y."/>
        </authorList>
    </citation>
    <scope>NUCLEOTIDE SEQUENCE [LARGE SCALE GENOMIC DNA]</scope>
    <source>
        <strain evidence="2 3">NIES-2499</strain>
    </source>
</reference>
<gene>
    <name evidence="2" type="ORF">CEUSTIGMA_g11306.t1</name>
</gene>
<feature type="region of interest" description="Disordered" evidence="1">
    <location>
        <begin position="802"/>
        <end position="822"/>
    </location>
</feature>
<protein>
    <submittedName>
        <fullName evidence="2">Uncharacterized protein</fullName>
    </submittedName>
</protein>
<feature type="compositionally biased region" description="Polar residues" evidence="1">
    <location>
        <begin position="920"/>
        <end position="934"/>
    </location>
</feature>
<evidence type="ECO:0000313" key="3">
    <source>
        <dbReference type="Proteomes" id="UP000232323"/>
    </source>
</evidence>